<evidence type="ECO:0000313" key="2">
    <source>
        <dbReference type="EMBL" id="KAK8061890.1"/>
    </source>
</evidence>
<dbReference type="EMBL" id="JAQQWL010000008">
    <property type="protein sequence ID" value="KAK8061890.1"/>
    <property type="molecule type" value="Genomic_DNA"/>
</dbReference>
<feature type="compositionally biased region" description="Basic and acidic residues" evidence="1">
    <location>
        <begin position="1"/>
        <end position="12"/>
    </location>
</feature>
<organism evidence="2 3">
    <name type="scientific">Apiospora phragmitis</name>
    <dbReference type="NCBI Taxonomy" id="2905665"/>
    <lineage>
        <taxon>Eukaryota</taxon>
        <taxon>Fungi</taxon>
        <taxon>Dikarya</taxon>
        <taxon>Ascomycota</taxon>
        <taxon>Pezizomycotina</taxon>
        <taxon>Sordariomycetes</taxon>
        <taxon>Xylariomycetidae</taxon>
        <taxon>Amphisphaeriales</taxon>
        <taxon>Apiosporaceae</taxon>
        <taxon>Apiospora</taxon>
    </lineage>
</organism>
<protein>
    <submittedName>
        <fullName evidence="2">Uncharacterized protein</fullName>
    </submittedName>
</protein>
<feature type="compositionally biased region" description="Basic and acidic residues" evidence="1">
    <location>
        <begin position="50"/>
        <end position="64"/>
    </location>
</feature>
<feature type="region of interest" description="Disordered" evidence="1">
    <location>
        <begin position="1"/>
        <end position="26"/>
    </location>
</feature>
<feature type="region of interest" description="Disordered" evidence="1">
    <location>
        <begin position="43"/>
        <end position="76"/>
    </location>
</feature>
<dbReference type="GeneID" id="92092728"/>
<evidence type="ECO:0000256" key="1">
    <source>
        <dbReference type="SAM" id="MobiDB-lite"/>
    </source>
</evidence>
<name>A0ABR1USJ8_9PEZI</name>
<dbReference type="Proteomes" id="UP001480595">
    <property type="component" value="Unassembled WGS sequence"/>
</dbReference>
<dbReference type="RefSeq" id="XP_066715152.1">
    <property type="nucleotide sequence ID" value="XM_066859665.1"/>
</dbReference>
<evidence type="ECO:0000313" key="3">
    <source>
        <dbReference type="Proteomes" id="UP001480595"/>
    </source>
</evidence>
<sequence length="138" mass="15560">MRRRHVHEDLRIRHGGQGLMNAGPDGRQHGVPFEIPVLRLLQPLPPRHPALPEHGHRQRDHREAEQEDADDDARHGRAALRMLGRPAFENEKYWRLASDRGGGNDMRFVGEKAAVSGQDGCGETSGRLLLSELKTGEW</sequence>
<reference evidence="2 3" key="1">
    <citation type="submission" date="2023-01" db="EMBL/GenBank/DDBJ databases">
        <title>Analysis of 21 Apiospora genomes using comparative genomics revels a genus with tremendous synthesis potential of carbohydrate active enzymes and secondary metabolites.</title>
        <authorList>
            <person name="Sorensen T."/>
        </authorList>
    </citation>
    <scope>NUCLEOTIDE SEQUENCE [LARGE SCALE GENOMIC DNA]</scope>
    <source>
        <strain evidence="2 3">CBS 135458</strain>
    </source>
</reference>
<gene>
    <name evidence="2" type="ORF">PG994_008256</name>
</gene>
<accession>A0ABR1USJ8</accession>
<proteinExistence type="predicted"/>
<comment type="caution">
    <text evidence="2">The sequence shown here is derived from an EMBL/GenBank/DDBJ whole genome shotgun (WGS) entry which is preliminary data.</text>
</comment>
<keyword evidence="3" id="KW-1185">Reference proteome</keyword>